<comment type="caution">
    <text evidence="2">The sequence shown here is derived from an EMBL/GenBank/DDBJ whole genome shotgun (WGS) entry which is preliminary data.</text>
</comment>
<dbReference type="InterPro" id="IPR013830">
    <property type="entry name" value="SGNH_hydro"/>
</dbReference>
<keyword evidence="3" id="KW-1185">Reference proteome</keyword>
<dbReference type="Gene3D" id="3.40.50.1110">
    <property type="entry name" value="SGNH hydrolase"/>
    <property type="match status" value="1"/>
</dbReference>
<dbReference type="Pfam" id="PF13472">
    <property type="entry name" value="Lipase_GDSL_2"/>
    <property type="match status" value="1"/>
</dbReference>
<proteinExistence type="predicted"/>
<name>A0A4Q1RJJ1_9FIRM</name>
<feature type="domain" description="SGNH hydrolase-type esterase" evidence="1">
    <location>
        <begin position="6"/>
        <end position="184"/>
    </location>
</feature>
<dbReference type="SUPFAM" id="SSF52266">
    <property type="entry name" value="SGNH hydrolase"/>
    <property type="match status" value="1"/>
</dbReference>
<dbReference type="RefSeq" id="WP_129258249.1">
    <property type="nucleotide sequence ID" value="NZ_SDKC01000001.1"/>
</dbReference>
<organism evidence="2 3">
    <name type="scientific">Blautia faecicola</name>
    <dbReference type="NCBI Taxonomy" id="2509240"/>
    <lineage>
        <taxon>Bacteria</taxon>
        <taxon>Bacillati</taxon>
        <taxon>Bacillota</taxon>
        <taxon>Clostridia</taxon>
        <taxon>Lachnospirales</taxon>
        <taxon>Lachnospiraceae</taxon>
        <taxon>Blautia</taxon>
    </lineage>
</organism>
<evidence type="ECO:0000313" key="3">
    <source>
        <dbReference type="Proteomes" id="UP000290106"/>
    </source>
</evidence>
<protein>
    <submittedName>
        <fullName evidence="2">SGNH/GDSL hydrolase family protein</fullName>
    </submittedName>
</protein>
<accession>A0A4Q1RJJ1</accession>
<keyword evidence="2" id="KW-0378">Hydrolase</keyword>
<dbReference type="GO" id="GO:0004622">
    <property type="term" value="F:phosphatidylcholine lysophospholipase activity"/>
    <property type="evidence" value="ECO:0007669"/>
    <property type="project" value="TreeGrafter"/>
</dbReference>
<evidence type="ECO:0000313" key="2">
    <source>
        <dbReference type="EMBL" id="RXS75818.1"/>
    </source>
</evidence>
<reference evidence="2 3" key="1">
    <citation type="submission" date="2019-01" db="EMBL/GenBank/DDBJ databases">
        <title>Blautia sp. nov. KGMB01111 isolated human feces.</title>
        <authorList>
            <person name="Park J.-E."/>
            <person name="Kim J.-S."/>
            <person name="Park S.-H."/>
        </authorList>
    </citation>
    <scope>NUCLEOTIDE SEQUENCE [LARGE SCALE GENOMIC DNA]</scope>
    <source>
        <strain evidence="2 3">KGMB01111</strain>
    </source>
</reference>
<dbReference type="EMBL" id="SDKC01000001">
    <property type="protein sequence ID" value="RXS75818.1"/>
    <property type="molecule type" value="Genomic_DNA"/>
</dbReference>
<sequence>MKQYLFLGDSITDADHLFDPANLGYGYVSLLARRPEYTDTTFVNRGHEGFTIERVLQMLRRDGLGGHWDAITLLVGVNDIPVELFTSHSRIPLEFSALYLEVLDLLCRHTSTILLLEPFLFDEPAEYSAWHSYIEKESQIIHDLALSYSAHFVPTDAILRQAARCEGVDAITTDGIHLTTRGNTLLADLWHQAFTALSPD</sequence>
<dbReference type="PANTHER" id="PTHR30383:SF5">
    <property type="entry name" value="SGNH HYDROLASE-TYPE ESTERASE DOMAIN-CONTAINING PROTEIN"/>
    <property type="match status" value="1"/>
</dbReference>
<dbReference type="AlphaFoldDB" id="A0A4Q1RJJ1"/>
<dbReference type="OrthoDB" id="9794725at2"/>
<dbReference type="Proteomes" id="UP000290106">
    <property type="component" value="Unassembled WGS sequence"/>
</dbReference>
<dbReference type="PANTHER" id="PTHR30383">
    <property type="entry name" value="THIOESTERASE 1/PROTEASE 1/LYSOPHOSPHOLIPASE L1"/>
    <property type="match status" value="1"/>
</dbReference>
<evidence type="ECO:0000259" key="1">
    <source>
        <dbReference type="Pfam" id="PF13472"/>
    </source>
</evidence>
<dbReference type="InterPro" id="IPR051532">
    <property type="entry name" value="Ester_Hydrolysis_Enzymes"/>
</dbReference>
<dbReference type="CDD" id="cd00229">
    <property type="entry name" value="SGNH_hydrolase"/>
    <property type="match status" value="1"/>
</dbReference>
<gene>
    <name evidence="2" type="ORF">ETP43_11790</name>
</gene>
<dbReference type="InterPro" id="IPR036514">
    <property type="entry name" value="SGNH_hydro_sf"/>
</dbReference>